<comment type="caution">
    <text evidence="2">The sequence shown here is derived from an EMBL/GenBank/DDBJ whole genome shotgun (WGS) entry which is preliminary data.</text>
</comment>
<protein>
    <submittedName>
        <fullName evidence="2">Uncharacterized protein</fullName>
    </submittedName>
</protein>
<gene>
    <name evidence="2" type="ORF">Tco_0990301</name>
</gene>
<evidence type="ECO:0000256" key="1">
    <source>
        <dbReference type="SAM" id="MobiDB-lite"/>
    </source>
</evidence>
<reference evidence="2" key="1">
    <citation type="journal article" date="2022" name="Int. J. Mol. Sci.">
        <title>Draft Genome of Tanacetum Coccineum: Genomic Comparison of Closely Related Tanacetum-Family Plants.</title>
        <authorList>
            <person name="Yamashiro T."/>
            <person name="Shiraishi A."/>
            <person name="Nakayama K."/>
            <person name="Satake H."/>
        </authorList>
    </citation>
    <scope>NUCLEOTIDE SEQUENCE</scope>
</reference>
<feature type="region of interest" description="Disordered" evidence="1">
    <location>
        <begin position="52"/>
        <end position="71"/>
    </location>
</feature>
<evidence type="ECO:0000313" key="2">
    <source>
        <dbReference type="EMBL" id="GJT55247.1"/>
    </source>
</evidence>
<keyword evidence="3" id="KW-1185">Reference proteome</keyword>
<organism evidence="2 3">
    <name type="scientific">Tanacetum coccineum</name>
    <dbReference type="NCBI Taxonomy" id="301880"/>
    <lineage>
        <taxon>Eukaryota</taxon>
        <taxon>Viridiplantae</taxon>
        <taxon>Streptophyta</taxon>
        <taxon>Embryophyta</taxon>
        <taxon>Tracheophyta</taxon>
        <taxon>Spermatophyta</taxon>
        <taxon>Magnoliopsida</taxon>
        <taxon>eudicotyledons</taxon>
        <taxon>Gunneridae</taxon>
        <taxon>Pentapetalae</taxon>
        <taxon>asterids</taxon>
        <taxon>campanulids</taxon>
        <taxon>Asterales</taxon>
        <taxon>Asteraceae</taxon>
        <taxon>Asteroideae</taxon>
        <taxon>Anthemideae</taxon>
        <taxon>Anthemidinae</taxon>
        <taxon>Tanacetum</taxon>
    </lineage>
</organism>
<name>A0ABQ5EWF8_9ASTR</name>
<sequence length="164" mass="17554">MDLFSVGIEQAKLVTERGAPLKNCLYQWTAGAPGPDAYKSGSSEDVDVAEVDSGLKRKRATNDDGAGPSKRVRHVSLGLSTSTEEETGWSPTVTVEATAIPLRGDAAVQFPTPIFPLTLWTFSKGGVGIQLPRRLMGNAPVVKLYGGVGMDGFMRSMPRWWTAG</sequence>
<dbReference type="EMBL" id="BQNB010016740">
    <property type="protein sequence ID" value="GJT55247.1"/>
    <property type="molecule type" value="Genomic_DNA"/>
</dbReference>
<evidence type="ECO:0000313" key="3">
    <source>
        <dbReference type="Proteomes" id="UP001151760"/>
    </source>
</evidence>
<accession>A0ABQ5EWF8</accession>
<reference evidence="2" key="2">
    <citation type="submission" date="2022-01" db="EMBL/GenBank/DDBJ databases">
        <authorList>
            <person name="Yamashiro T."/>
            <person name="Shiraishi A."/>
            <person name="Satake H."/>
            <person name="Nakayama K."/>
        </authorList>
    </citation>
    <scope>NUCLEOTIDE SEQUENCE</scope>
</reference>
<dbReference type="Proteomes" id="UP001151760">
    <property type="component" value="Unassembled WGS sequence"/>
</dbReference>
<proteinExistence type="predicted"/>